<dbReference type="EMBL" id="VTES01000015">
    <property type="protein sequence ID" value="TYS55759.1"/>
    <property type="molecule type" value="Genomic_DNA"/>
</dbReference>
<reference evidence="1 2" key="1">
    <citation type="submission" date="2019-08" db="EMBL/GenBank/DDBJ databases">
        <title>Bacillus genomes from the desert of Cuatro Cienegas, Coahuila.</title>
        <authorList>
            <person name="Olmedo-Alvarez G."/>
        </authorList>
    </citation>
    <scope>NUCLEOTIDE SEQUENCE [LARGE SCALE GENOMIC DNA]</scope>
    <source>
        <strain evidence="1 2">CH37_1T</strain>
    </source>
</reference>
<gene>
    <name evidence="1" type="ORF">FZD47_25360</name>
</gene>
<dbReference type="InterPro" id="IPR027417">
    <property type="entry name" value="P-loop_NTPase"/>
</dbReference>
<accession>A0A5D4RYK7</accession>
<name>A0A5D4RYK7_9BACI</name>
<dbReference type="AlphaFoldDB" id="A0A5D4RYK7"/>
<proteinExistence type="predicted"/>
<evidence type="ECO:0000313" key="1">
    <source>
        <dbReference type="EMBL" id="TYS55759.1"/>
    </source>
</evidence>
<sequence>MVEQPYNVFEDLIDLLDVYYDDPVAFVEDILNVEPDEWQIKVLRDIASDRLVSVRSGQGVGKTALESWVAIWFLTCRPYPKVICTAPTKQQLYEVLWAEIAKWLNNSLVKNLLKWTKTKIYMIGQEDRWFATAKTATRPENMQGFHEDNQLFICDEASGIADGIMEAILGTLSGDDNKLLMCGNPTRTSGVFFDSHNKDRADYKVHKVSSMDSTRTSEENIKMLIRKYGDGSDVCRVRVYGEFPRAEPDSFIALELVEQATELEIEPTGVTLDIGADISRFGDDETVIAPRIGMKVFDLVAHHKKDTMETTGTIVNTVRKYLAEYPHIRRVRIKVDDDGIGGGVTDRLNEIIAEEELGWEVYPIKNGAAAENAEDNEQYNNRGTELWARLRDLVQENFSEYLQEGGEPFLQLPKDDKLVSQLTTRKFKFDSKGRLMLERKEDMKKRKLPSPDRADAVVLAFAEPIKPPPVVINTERMAIEDIANAY</sequence>
<dbReference type="Proteomes" id="UP000323732">
    <property type="component" value="Unassembled WGS sequence"/>
</dbReference>
<protein>
    <submittedName>
        <fullName evidence="1">Terminase B</fullName>
    </submittedName>
</protein>
<dbReference type="Gene3D" id="3.40.50.300">
    <property type="entry name" value="P-loop containing nucleotide triphosphate hydrolases"/>
    <property type="match status" value="1"/>
</dbReference>
<dbReference type="Gene3D" id="3.30.420.240">
    <property type="match status" value="1"/>
</dbReference>
<evidence type="ECO:0000313" key="2">
    <source>
        <dbReference type="Proteomes" id="UP000323732"/>
    </source>
</evidence>
<dbReference type="RefSeq" id="WP_148951122.1">
    <property type="nucleotide sequence ID" value="NZ_VTES01000015.1"/>
</dbReference>
<comment type="caution">
    <text evidence="1">The sequence shown here is derived from an EMBL/GenBank/DDBJ whole genome shotgun (WGS) entry which is preliminary data.</text>
</comment>
<dbReference type="SUPFAM" id="SSF52540">
    <property type="entry name" value="P-loop containing nucleoside triphosphate hydrolases"/>
    <property type="match status" value="1"/>
</dbReference>
<organism evidence="1 2">
    <name type="scientific">Bacillus infantis</name>
    <dbReference type="NCBI Taxonomy" id="324767"/>
    <lineage>
        <taxon>Bacteria</taxon>
        <taxon>Bacillati</taxon>
        <taxon>Bacillota</taxon>
        <taxon>Bacilli</taxon>
        <taxon>Bacillales</taxon>
        <taxon>Bacillaceae</taxon>
        <taxon>Bacillus</taxon>
    </lineage>
</organism>